<reference evidence="2" key="1">
    <citation type="journal article" date="2019" name="Int. J. Syst. Evol. Microbiol.">
        <title>The Global Catalogue of Microorganisms (GCM) 10K type strain sequencing project: providing services to taxonomists for standard genome sequencing and annotation.</title>
        <authorList>
            <consortium name="The Broad Institute Genomics Platform"/>
            <consortium name="The Broad Institute Genome Sequencing Center for Infectious Disease"/>
            <person name="Wu L."/>
            <person name="Ma J."/>
        </authorList>
    </citation>
    <scope>NUCLEOTIDE SEQUENCE [LARGE SCALE GENOMIC DNA]</scope>
    <source>
        <strain evidence="2">JCM 6305</strain>
    </source>
</reference>
<evidence type="ECO:0000313" key="2">
    <source>
        <dbReference type="Proteomes" id="UP001501638"/>
    </source>
</evidence>
<protein>
    <submittedName>
        <fullName evidence="1">Uncharacterized protein</fullName>
    </submittedName>
</protein>
<name>A0ABP5XQ67_9ACTN</name>
<proteinExistence type="predicted"/>
<comment type="caution">
    <text evidence="1">The sequence shown here is derived from an EMBL/GenBank/DDBJ whole genome shotgun (WGS) entry which is preliminary data.</text>
</comment>
<organism evidence="1 2">
    <name type="scientific">Streptomyces macrosporus</name>
    <dbReference type="NCBI Taxonomy" id="44032"/>
    <lineage>
        <taxon>Bacteria</taxon>
        <taxon>Bacillati</taxon>
        <taxon>Actinomycetota</taxon>
        <taxon>Actinomycetes</taxon>
        <taxon>Kitasatosporales</taxon>
        <taxon>Streptomycetaceae</taxon>
        <taxon>Streptomyces</taxon>
    </lineage>
</organism>
<sequence length="127" mass="13334">MTTEAHGETLAAFCALLPALRRMTRGPASAARRALVERAVRAARAGEPIDRELAELGLDASGMARIGAGDTARGPALPPPVESEYRPATGVYLCPLSACPRVETRRAGADLPRCDVHELALTFVADG</sequence>
<dbReference type="EMBL" id="BAAASZ010000051">
    <property type="protein sequence ID" value="GAA2464385.1"/>
    <property type="molecule type" value="Genomic_DNA"/>
</dbReference>
<evidence type="ECO:0000313" key="1">
    <source>
        <dbReference type="EMBL" id="GAA2464385.1"/>
    </source>
</evidence>
<dbReference type="RefSeq" id="WP_344328466.1">
    <property type="nucleotide sequence ID" value="NZ_BAAASZ010000051.1"/>
</dbReference>
<dbReference type="Proteomes" id="UP001501638">
    <property type="component" value="Unassembled WGS sequence"/>
</dbReference>
<keyword evidence="2" id="KW-1185">Reference proteome</keyword>
<gene>
    <name evidence="1" type="ORF">GCM10010405_55930</name>
</gene>
<accession>A0ABP5XQ67</accession>